<reference evidence="2" key="1">
    <citation type="journal article" date="2015" name="Nature">
        <title>Complex archaea that bridge the gap between prokaryotes and eukaryotes.</title>
        <authorList>
            <person name="Spang A."/>
            <person name="Saw J.H."/>
            <person name="Jorgensen S.L."/>
            <person name="Zaremba-Niedzwiedzka K."/>
            <person name="Martijn J."/>
            <person name="Lind A.E."/>
            <person name="van Eijk R."/>
            <person name="Schleper C."/>
            <person name="Guy L."/>
            <person name="Ettema T.J."/>
        </authorList>
    </citation>
    <scope>NUCLEOTIDE SEQUENCE</scope>
</reference>
<organism evidence="2">
    <name type="scientific">marine sediment metagenome</name>
    <dbReference type="NCBI Taxonomy" id="412755"/>
    <lineage>
        <taxon>unclassified sequences</taxon>
        <taxon>metagenomes</taxon>
        <taxon>ecological metagenomes</taxon>
    </lineage>
</organism>
<name>A0A0F9XB75_9ZZZZ</name>
<protein>
    <recommendedName>
        <fullName evidence="1">Methyltransferase type 11 domain-containing protein</fullName>
    </recommendedName>
</protein>
<dbReference type="Gene3D" id="3.40.50.150">
    <property type="entry name" value="Vaccinia Virus protein VP39"/>
    <property type="match status" value="1"/>
</dbReference>
<evidence type="ECO:0000259" key="1">
    <source>
        <dbReference type="Pfam" id="PF08241"/>
    </source>
</evidence>
<proteinExistence type="predicted"/>
<feature type="domain" description="Methyltransferase type 11" evidence="1">
    <location>
        <begin position="53"/>
        <end position="146"/>
    </location>
</feature>
<gene>
    <name evidence="2" type="ORF">LCGC14_0245150</name>
</gene>
<accession>A0A0F9XB75</accession>
<dbReference type="AlphaFoldDB" id="A0A0F9XB75"/>
<dbReference type="Pfam" id="PF08241">
    <property type="entry name" value="Methyltransf_11"/>
    <property type="match status" value="1"/>
</dbReference>
<dbReference type="InterPro" id="IPR013216">
    <property type="entry name" value="Methyltransf_11"/>
</dbReference>
<dbReference type="CDD" id="cd02440">
    <property type="entry name" value="AdoMet_MTases"/>
    <property type="match status" value="1"/>
</dbReference>
<sequence>MAEYNRQWWADRLENQGALYVSTRNSTTVKDQQWEVFKDAILGICPPSIGRVLDFGCGVGRFAEALMERADSYVGADINEGAFKFAPELEGTSYVALPDDRIPFDDGEFDSVVAITVIQHIVEPEQFKIWSSELSRVVKPGGMFLIIDDAHPKYRGWAFDVDPPRKRCSHMNVRSPEIIAESLGAEVEYDAGIISAERKNSHYCFRARK</sequence>
<dbReference type="InterPro" id="IPR029063">
    <property type="entry name" value="SAM-dependent_MTases_sf"/>
</dbReference>
<dbReference type="EMBL" id="LAZR01000125">
    <property type="protein sequence ID" value="KKN88908.1"/>
    <property type="molecule type" value="Genomic_DNA"/>
</dbReference>
<dbReference type="PANTHER" id="PTHR43464">
    <property type="entry name" value="METHYLTRANSFERASE"/>
    <property type="match status" value="1"/>
</dbReference>
<dbReference type="PANTHER" id="PTHR43464:SF83">
    <property type="entry name" value="MALONYL-[ACYL-CARRIER PROTEIN] O-METHYLTRANSFERASE"/>
    <property type="match status" value="1"/>
</dbReference>
<dbReference type="GO" id="GO:0008757">
    <property type="term" value="F:S-adenosylmethionine-dependent methyltransferase activity"/>
    <property type="evidence" value="ECO:0007669"/>
    <property type="project" value="InterPro"/>
</dbReference>
<comment type="caution">
    <text evidence="2">The sequence shown here is derived from an EMBL/GenBank/DDBJ whole genome shotgun (WGS) entry which is preliminary data.</text>
</comment>
<evidence type="ECO:0000313" key="2">
    <source>
        <dbReference type="EMBL" id="KKN88908.1"/>
    </source>
</evidence>
<dbReference type="SUPFAM" id="SSF53335">
    <property type="entry name" value="S-adenosyl-L-methionine-dependent methyltransferases"/>
    <property type="match status" value="1"/>
</dbReference>